<proteinExistence type="predicted"/>
<keyword evidence="1" id="KW-1133">Transmembrane helix</keyword>
<reference evidence="2 3" key="1">
    <citation type="submission" date="2019-05" db="EMBL/GenBank/DDBJ databases">
        <title>Another draft genome of Portunus trituberculatus and its Hox gene families provides insights of decapod evolution.</title>
        <authorList>
            <person name="Jeong J.-H."/>
            <person name="Song I."/>
            <person name="Kim S."/>
            <person name="Choi T."/>
            <person name="Kim D."/>
            <person name="Ryu S."/>
            <person name="Kim W."/>
        </authorList>
    </citation>
    <scope>NUCLEOTIDE SEQUENCE [LARGE SCALE GENOMIC DNA]</scope>
    <source>
        <tissue evidence="2">Muscle</tissue>
    </source>
</reference>
<comment type="caution">
    <text evidence="2">The sequence shown here is derived from an EMBL/GenBank/DDBJ whole genome shotgun (WGS) entry which is preliminary data.</text>
</comment>
<name>A0A5B7KDR9_PORTR</name>
<evidence type="ECO:0000313" key="2">
    <source>
        <dbReference type="EMBL" id="MPD04914.1"/>
    </source>
</evidence>
<evidence type="ECO:0000313" key="3">
    <source>
        <dbReference type="Proteomes" id="UP000324222"/>
    </source>
</evidence>
<gene>
    <name evidence="2" type="ORF">E2C01_100627</name>
</gene>
<keyword evidence="1" id="KW-0472">Membrane</keyword>
<keyword evidence="1" id="KW-0812">Transmembrane</keyword>
<protein>
    <submittedName>
        <fullName evidence="2">Uncharacterized protein</fullName>
    </submittedName>
</protein>
<feature type="transmembrane region" description="Helical" evidence="1">
    <location>
        <begin position="30"/>
        <end position="50"/>
    </location>
</feature>
<organism evidence="2 3">
    <name type="scientific">Portunus trituberculatus</name>
    <name type="common">Swimming crab</name>
    <name type="synonym">Neptunus trituberculatus</name>
    <dbReference type="NCBI Taxonomy" id="210409"/>
    <lineage>
        <taxon>Eukaryota</taxon>
        <taxon>Metazoa</taxon>
        <taxon>Ecdysozoa</taxon>
        <taxon>Arthropoda</taxon>
        <taxon>Crustacea</taxon>
        <taxon>Multicrustacea</taxon>
        <taxon>Malacostraca</taxon>
        <taxon>Eumalacostraca</taxon>
        <taxon>Eucarida</taxon>
        <taxon>Decapoda</taxon>
        <taxon>Pleocyemata</taxon>
        <taxon>Brachyura</taxon>
        <taxon>Eubrachyura</taxon>
        <taxon>Portunoidea</taxon>
        <taxon>Portunidae</taxon>
        <taxon>Portuninae</taxon>
        <taxon>Portunus</taxon>
    </lineage>
</organism>
<dbReference type="EMBL" id="VSRR010143480">
    <property type="protein sequence ID" value="MPD04914.1"/>
    <property type="molecule type" value="Genomic_DNA"/>
</dbReference>
<keyword evidence="3" id="KW-1185">Reference proteome</keyword>
<dbReference type="AlphaFoldDB" id="A0A5B7KDR9"/>
<accession>A0A5B7KDR9</accession>
<evidence type="ECO:0000256" key="1">
    <source>
        <dbReference type="SAM" id="Phobius"/>
    </source>
</evidence>
<dbReference type="Proteomes" id="UP000324222">
    <property type="component" value="Unassembled WGS sequence"/>
</dbReference>
<sequence length="59" mass="6497">MDVARVSMPLNIPSFLLYGFDSKRSPSLDISVFTTSLGFPFPGLIILMNWPSTLVSSMT</sequence>